<feature type="transmembrane region" description="Helical" evidence="1">
    <location>
        <begin position="62"/>
        <end position="93"/>
    </location>
</feature>
<accession>A0ABP9AHA9</accession>
<keyword evidence="1" id="KW-0472">Membrane</keyword>
<keyword evidence="3" id="KW-1185">Reference proteome</keyword>
<organism evidence="2 3">
    <name type="scientific">Lysobacter hankyongensis</name>
    <dbReference type="NCBI Taxonomy" id="1176535"/>
    <lineage>
        <taxon>Bacteria</taxon>
        <taxon>Pseudomonadati</taxon>
        <taxon>Pseudomonadota</taxon>
        <taxon>Gammaproteobacteria</taxon>
        <taxon>Lysobacterales</taxon>
        <taxon>Lysobacteraceae</taxon>
        <taxon>Lysobacter</taxon>
    </lineage>
</organism>
<dbReference type="Proteomes" id="UP001499959">
    <property type="component" value="Unassembled WGS sequence"/>
</dbReference>
<proteinExistence type="predicted"/>
<evidence type="ECO:0000313" key="2">
    <source>
        <dbReference type="EMBL" id="GAA4781159.1"/>
    </source>
</evidence>
<dbReference type="EMBL" id="BAABJE010000001">
    <property type="protein sequence ID" value="GAA4781159.1"/>
    <property type="molecule type" value="Genomic_DNA"/>
</dbReference>
<reference evidence="3" key="1">
    <citation type="journal article" date="2019" name="Int. J. Syst. Evol. Microbiol.">
        <title>The Global Catalogue of Microorganisms (GCM) 10K type strain sequencing project: providing services to taxonomists for standard genome sequencing and annotation.</title>
        <authorList>
            <consortium name="The Broad Institute Genomics Platform"/>
            <consortium name="The Broad Institute Genome Sequencing Center for Infectious Disease"/>
            <person name="Wu L."/>
            <person name="Ma J."/>
        </authorList>
    </citation>
    <scope>NUCLEOTIDE SEQUENCE [LARGE SCALE GENOMIC DNA]</scope>
    <source>
        <strain evidence="3">JCM 18204</strain>
    </source>
</reference>
<gene>
    <name evidence="2" type="ORF">GCM10023307_01670</name>
</gene>
<keyword evidence="1" id="KW-1133">Transmembrane helix</keyword>
<keyword evidence="1" id="KW-0812">Transmembrane</keyword>
<evidence type="ECO:0000313" key="3">
    <source>
        <dbReference type="Proteomes" id="UP001499959"/>
    </source>
</evidence>
<evidence type="ECO:0000256" key="1">
    <source>
        <dbReference type="SAM" id="Phobius"/>
    </source>
</evidence>
<comment type="caution">
    <text evidence="2">The sequence shown here is derived from an EMBL/GenBank/DDBJ whole genome shotgun (WGS) entry which is preliminary data.</text>
</comment>
<protein>
    <submittedName>
        <fullName evidence="2">Uncharacterized protein</fullName>
    </submittedName>
</protein>
<sequence>MGKRMVRWLREWWDGKDVRVDPDAEDTTGGMGNIHEYRNEKHWTSVRAHQFAEWHARNWSPLWTLAIAALSLLVSLAGFLVSVAGLLISYVALSRTGG</sequence>
<name>A0ABP9AHA9_9GAMM</name>